<accession>S3BXE4</accession>
<dbReference type="EMBL" id="KE148155">
    <property type="protein sequence ID" value="EPE05934.1"/>
    <property type="molecule type" value="Genomic_DNA"/>
</dbReference>
<feature type="region of interest" description="Disordered" evidence="1">
    <location>
        <begin position="436"/>
        <end position="463"/>
    </location>
</feature>
<dbReference type="eggNOG" id="ENOG502RMYE">
    <property type="taxonomic scope" value="Eukaryota"/>
</dbReference>
<proteinExistence type="predicted"/>
<protein>
    <submittedName>
        <fullName evidence="2">Uncharacterized protein</fullName>
    </submittedName>
</protein>
<gene>
    <name evidence="2" type="ORF">F503_08465</name>
</gene>
<reference evidence="2 3" key="1">
    <citation type="journal article" date="2013" name="BMC Genomics">
        <title>The genome and transcriptome of the pine saprophyte Ophiostoma piceae, and a comparison with the bark beetle-associated pine pathogen Grosmannia clavigera.</title>
        <authorList>
            <person name="Haridas S."/>
            <person name="Wang Y."/>
            <person name="Lim L."/>
            <person name="Massoumi Alamouti S."/>
            <person name="Jackman S."/>
            <person name="Docking R."/>
            <person name="Robertson G."/>
            <person name="Birol I."/>
            <person name="Bohlmann J."/>
            <person name="Breuil C."/>
        </authorList>
    </citation>
    <scope>NUCLEOTIDE SEQUENCE [LARGE SCALE GENOMIC DNA]</scope>
    <source>
        <strain evidence="2 3">UAMH 11346</strain>
    </source>
</reference>
<dbReference type="STRING" id="1262450.S3BXE4"/>
<evidence type="ECO:0000256" key="1">
    <source>
        <dbReference type="SAM" id="MobiDB-lite"/>
    </source>
</evidence>
<dbReference type="Proteomes" id="UP000016923">
    <property type="component" value="Unassembled WGS sequence"/>
</dbReference>
<feature type="compositionally biased region" description="Basic residues" evidence="1">
    <location>
        <begin position="381"/>
        <end position="392"/>
    </location>
</feature>
<organism evidence="2 3">
    <name type="scientific">Ophiostoma piceae (strain UAMH 11346)</name>
    <name type="common">Sap stain fungus</name>
    <dbReference type="NCBI Taxonomy" id="1262450"/>
    <lineage>
        <taxon>Eukaryota</taxon>
        <taxon>Fungi</taxon>
        <taxon>Dikarya</taxon>
        <taxon>Ascomycota</taxon>
        <taxon>Pezizomycotina</taxon>
        <taxon>Sordariomycetes</taxon>
        <taxon>Sordariomycetidae</taxon>
        <taxon>Ophiostomatales</taxon>
        <taxon>Ophiostomataceae</taxon>
        <taxon>Ophiostoma</taxon>
    </lineage>
</organism>
<name>S3BXE4_OPHP1</name>
<sequence>MSQRRTKDTPLYVQVRGQPVVVPKVYPCFYPDRVIRWKRPPPPDHVDKYFAWGRQHYGEEWYRLRKSMLETRNIYVFRDDAYARRQLELRELENAVDGRLIPGGMEGAVWKHAWLRAKSTSLTNLTNQSPFSQTDNNLDSPYALALDQLQYNRQALEWTDEQYQYYEYLAETKLAADERSQWEDAIGNRQFDLERKLLFDEDRKLKASTLPRNSVAYDRLFDAYERKAARLKKLRSGQPKDSVEEVYARSNELAKERDEAADRLLERGPQTTDELMIKLMHWQKYGHPIEEHELLTRLYGFQPIPRPDYAADSRKYNGYDYLSLCKRTPTSRPWPTEAEFVSLANTWEKGLTLNRREIEELRSMYGFRPTAQDPTPPPPRSPHRSASHRRRKSPESGQACRRSLRIRETREVHSLKCSPPFDWMSSSDFLQCTLPDDQTRRASRPSKQSSRKAGGSWRELNSQPDIPYKWPFAAIPTTGLRSGKCY</sequence>
<keyword evidence="3" id="KW-1185">Reference proteome</keyword>
<evidence type="ECO:0000313" key="2">
    <source>
        <dbReference type="EMBL" id="EPE05934.1"/>
    </source>
</evidence>
<evidence type="ECO:0000313" key="3">
    <source>
        <dbReference type="Proteomes" id="UP000016923"/>
    </source>
</evidence>
<dbReference type="OrthoDB" id="5151869at2759"/>
<dbReference type="AlphaFoldDB" id="S3BXE4"/>
<dbReference type="VEuPathDB" id="FungiDB:F503_08465"/>
<dbReference type="HOGENOM" id="CLU_600056_0_0_1"/>
<feature type="region of interest" description="Disordered" evidence="1">
    <location>
        <begin position="367"/>
        <end position="402"/>
    </location>
</feature>